<dbReference type="InterPro" id="IPR000462">
    <property type="entry name" value="CDP-OH_P_trans"/>
</dbReference>
<accession>A7NGA3</accession>
<keyword evidence="5" id="KW-1185">Reference proteome</keyword>
<reference evidence="4 5" key="1">
    <citation type="submission" date="2007-08" db="EMBL/GenBank/DDBJ databases">
        <title>Complete sequence of Roseiflexus castenholzii DSM 13941.</title>
        <authorList>
            <consortium name="US DOE Joint Genome Institute"/>
            <person name="Copeland A."/>
            <person name="Lucas S."/>
            <person name="Lapidus A."/>
            <person name="Barry K."/>
            <person name="Glavina del Rio T."/>
            <person name="Dalin E."/>
            <person name="Tice H."/>
            <person name="Pitluck S."/>
            <person name="Thompson L.S."/>
            <person name="Brettin T."/>
            <person name="Bruce D."/>
            <person name="Detter J.C."/>
            <person name="Han C."/>
            <person name="Tapia R."/>
            <person name="Schmutz J."/>
            <person name="Larimer F."/>
            <person name="Land M."/>
            <person name="Hauser L."/>
            <person name="Kyrpides N."/>
            <person name="Mikhailova N."/>
            <person name="Bryant D.A."/>
            <person name="Hanada S."/>
            <person name="Tsukatani Y."/>
            <person name="Richardson P."/>
        </authorList>
    </citation>
    <scope>NUCLEOTIDE SEQUENCE [LARGE SCALE GENOMIC DNA]</scope>
    <source>
        <strain evidence="5">DSM 13941 / HLO8</strain>
    </source>
</reference>
<dbReference type="InterPro" id="IPR048254">
    <property type="entry name" value="CDP_ALCOHOL_P_TRANSF_CS"/>
</dbReference>
<proteinExistence type="inferred from homology"/>
<dbReference type="HOGENOM" id="CLU_080384_1_2_0"/>
<protein>
    <submittedName>
        <fullName evidence="4">CDP-alcohol phosphatidyltransferase</fullName>
    </submittedName>
</protein>
<dbReference type="AlphaFoldDB" id="A7NGA3"/>
<gene>
    <name evidence="4" type="ordered locus">Rcas_0358</name>
</gene>
<dbReference type="KEGG" id="rca:Rcas_0358"/>
<name>A7NGA3_ROSCS</name>
<dbReference type="Gene3D" id="1.20.120.1760">
    <property type="match status" value="1"/>
</dbReference>
<feature type="transmembrane region" description="Helical" evidence="3">
    <location>
        <begin position="21"/>
        <end position="46"/>
    </location>
</feature>
<evidence type="ECO:0000256" key="1">
    <source>
        <dbReference type="ARBA" id="ARBA00022679"/>
    </source>
</evidence>
<dbReference type="GO" id="GO:0016020">
    <property type="term" value="C:membrane"/>
    <property type="evidence" value="ECO:0007669"/>
    <property type="project" value="InterPro"/>
</dbReference>
<evidence type="ECO:0000256" key="3">
    <source>
        <dbReference type="SAM" id="Phobius"/>
    </source>
</evidence>
<dbReference type="STRING" id="383372.Rcas_0358"/>
<feature type="transmembrane region" description="Helical" evidence="3">
    <location>
        <begin position="52"/>
        <end position="69"/>
    </location>
</feature>
<dbReference type="PROSITE" id="PS00379">
    <property type="entry name" value="CDP_ALCOHOL_P_TRANSF"/>
    <property type="match status" value="1"/>
</dbReference>
<feature type="transmembrane region" description="Helical" evidence="3">
    <location>
        <begin position="169"/>
        <end position="190"/>
    </location>
</feature>
<comment type="similarity">
    <text evidence="2">Belongs to the CDP-alcohol phosphatidyltransferase class-I family.</text>
</comment>
<dbReference type="Proteomes" id="UP000000263">
    <property type="component" value="Chromosome"/>
</dbReference>
<dbReference type="OrthoDB" id="116551at2"/>
<keyword evidence="3" id="KW-0812">Transmembrane</keyword>
<dbReference type="InterPro" id="IPR043130">
    <property type="entry name" value="CDP-OH_PTrfase_TM_dom"/>
</dbReference>
<evidence type="ECO:0000313" key="5">
    <source>
        <dbReference type="Proteomes" id="UP000000263"/>
    </source>
</evidence>
<keyword evidence="3" id="KW-1133">Transmembrane helix</keyword>
<evidence type="ECO:0000313" key="4">
    <source>
        <dbReference type="EMBL" id="ABU56490.1"/>
    </source>
</evidence>
<keyword evidence="1 2" id="KW-0808">Transferase</keyword>
<organism evidence="4 5">
    <name type="scientific">Roseiflexus castenholzii (strain DSM 13941 / HLO8)</name>
    <dbReference type="NCBI Taxonomy" id="383372"/>
    <lineage>
        <taxon>Bacteria</taxon>
        <taxon>Bacillati</taxon>
        <taxon>Chloroflexota</taxon>
        <taxon>Chloroflexia</taxon>
        <taxon>Chloroflexales</taxon>
        <taxon>Roseiflexineae</taxon>
        <taxon>Roseiflexaceae</taxon>
        <taxon>Roseiflexus</taxon>
    </lineage>
</organism>
<dbReference type="EMBL" id="CP000804">
    <property type="protein sequence ID" value="ABU56490.1"/>
    <property type="molecule type" value="Genomic_DNA"/>
</dbReference>
<sequence>MMPILARHRMLYERVTIPLGKFCLLLGLTPNTLTMMSLIFGVVSAYALSQRAFIWAILTVLLMALFDVLDGATARAGGTANAFGTILDHTIDRYVEFLLLLGVGLSGTVSQEWVLFSLFGMVIASYVRARAESTGLIKSCNVGFAGRLEKITLLLSGMALQSFFIESRFLEWIVIVCGLISHATALQRLLCARRAIIMVLEKGDISES</sequence>
<keyword evidence="3" id="KW-0472">Membrane</keyword>
<evidence type="ECO:0000256" key="2">
    <source>
        <dbReference type="RuleBase" id="RU003750"/>
    </source>
</evidence>
<dbReference type="GO" id="GO:0016780">
    <property type="term" value="F:phosphotransferase activity, for other substituted phosphate groups"/>
    <property type="evidence" value="ECO:0007669"/>
    <property type="project" value="InterPro"/>
</dbReference>
<feature type="transmembrane region" description="Helical" evidence="3">
    <location>
        <begin position="97"/>
        <end position="127"/>
    </location>
</feature>
<dbReference type="GO" id="GO:0008654">
    <property type="term" value="P:phospholipid biosynthetic process"/>
    <property type="evidence" value="ECO:0007669"/>
    <property type="project" value="InterPro"/>
</dbReference>
<dbReference type="eggNOG" id="COG0558">
    <property type="taxonomic scope" value="Bacteria"/>
</dbReference>
<dbReference type="Pfam" id="PF01066">
    <property type="entry name" value="CDP-OH_P_transf"/>
    <property type="match status" value="1"/>
</dbReference>